<reference evidence="14" key="1">
    <citation type="submission" date="2017-06" db="EMBL/GenBank/DDBJ databases">
        <authorList>
            <person name="Varghese N."/>
            <person name="Submissions S."/>
        </authorList>
    </citation>
    <scope>NUCLEOTIDE SEQUENCE [LARGE SCALE GENOMIC DNA]</scope>
    <source>
        <strain evidence="14">DSM 137</strain>
    </source>
</reference>
<dbReference type="Proteomes" id="UP000198418">
    <property type="component" value="Unassembled WGS sequence"/>
</dbReference>
<keyword evidence="9" id="KW-0482">Metalloprotease</keyword>
<evidence type="ECO:0000256" key="8">
    <source>
        <dbReference type="ARBA" id="ARBA00022989"/>
    </source>
</evidence>
<name>A0A212RF08_RHOAC</name>
<feature type="transmembrane region" description="Helical" evidence="11">
    <location>
        <begin position="350"/>
        <end position="368"/>
    </location>
</feature>
<comment type="similarity">
    <text evidence="3">Belongs to the peptidase M50B family.</text>
</comment>
<evidence type="ECO:0000313" key="14">
    <source>
        <dbReference type="Proteomes" id="UP000198418"/>
    </source>
</evidence>
<keyword evidence="10 11" id="KW-0472">Membrane</keyword>
<evidence type="ECO:0000256" key="6">
    <source>
        <dbReference type="ARBA" id="ARBA00022801"/>
    </source>
</evidence>
<dbReference type="CDD" id="cd06163">
    <property type="entry name" value="S2P-M50_PDZ_RseP-like"/>
    <property type="match status" value="1"/>
</dbReference>
<dbReference type="Gene3D" id="2.30.42.10">
    <property type="match status" value="1"/>
</dbReference>
<dbReference type="InterPro" id="IPR036034">
    <property type="entry name" value="PDZ_sf"/>
</dbReference>
<evidence type="ECO:0000313" key="13">
    <source>
        <dbReference type="EMBL" id="SNB70946.1"/>
    </source>
</evidence>
<evidence type="ECO:0000256" key="7">
    <source>
        <dbReference type="ARBA" id="ARBA00022833"/>
    </source>
</evidence>
<dbReference type="GO" id="GO:0006508">
    <property type="term" value="P:proteolysis"/>
    <property type="evidence" value="ECO:0007669"/>
    <property type="project" value="UniProtKB-KW"/>
</dbReference>
<dbReference type="PANTHER" id="PTHR42837">
    <property type="entry name" value="REGULATOR OF SIGMA-E PROTEASE RSEP"/>
    <property type="match status" value="1"/>
</dbReference>
<feature type="transmembrane region" description="Helical" evidence="11">
    <location>
        <begin position="6"/>
        <end position="28"/>
    </location>
</feature>
<keyword evidence="7" id="KW-0862">Zinc</keyword>
<comment type="cofactor">
    <cofactor evidence="1">
        <name>Zn(2+)</name>
        <dbReference type="ChEBI" id="CHEBI:29105"/>
    </cofactor>
</comment>
<dbReference type="EMBL" id="FYDG01000004">
    <property type="protein sequence ID" value="SNB70946.1"/>
    <property type="molecule type" value="Genomic_DNA"/>
</dbReference>
<keyword evidence="6" id="KW-0378">Hydrolase</keyword>
<dbReference type="InterPro" id="IPR008915">
    <property type="entry name" value="Peptidase_M50"/>
</dbReference>
<keyword evidence="14" id="KW-1185">Reference proteome</keyword>
<evidence type="ECO:0000256" key="10">
    <source>
        <dbReference type="ARBA" id="ARBA00023136"/>
    </source>
</evidence>
<evidence type="ECO:0000256" key="4">
    <source>
        <dbReference type="ARBA" id="ARBA00022670"/>
    </source>
</evidence>
<dbReference type="SUPFAM" id="SSF50156">
    <property type="entry name" value="PDZ domain-like"/>
    <property type="match status" value="1"/>
</dbReference>
<protein>
    <submittedName>
        <fullName evidence="13">Site-2 protease. Metallo peptidase. MEROPS family M50B</fullName>
    </submittedName>
</protein>
<dbReference type="InterPro" id="IPR004387">
    <property type="entry name" value="Pept_M50_Zn"/>
</dbReference>
<dbReference type="Pfam" id="PF02163">
    <property type="entry name" value="Peptidase_M50"/>
    <property type="match status" value="1"/>
</dbReference>
<gene>
    <name evidence="13" type="ORF">SAMN06265338_10456</name>
</gene>
<comment type="subcellular location">
    <subcellularLocation>
        <location evidence="2">Membrane</location>
        <topology evidence="2">Multi-pass membrane protein</topology>
    </subcellularLocation>
</comment>
<dbReference type="GO" id="GO:0004222">
    <property type="term" value="F:metalloendopeptidase activity"/>
    <property type="evidence" value="ECO:0007669"/>
    <property type="project" value="InterPro"/>
</dbReference>
<dbReference type="PANTHER" id="PTHR42837:SF2">
    <property type="entry name" value="MEMBRANE METALLOPROTEASE ARASP2, CHLOROPLASTIC-RELATED"/>
    <property type="match status" value="1"/>
</dbReference>
<keyword evidence="4 13" id="KW-0645">Protease</keyword>
<feature type="transmembrane region" description="Helical" evidence="11">
    <location>
        <begin position="118"/>
        <end position="139"/>
    </location>
</feature>
<keyword evidence="5 11" id="KW-0812">Transmembrane</keyword>
<evidence type="ECO:0000256" key="2">
    <source>
        <dbReference type="ARBA" id="ARBA00004141"/>
    </source>
</evidence>
<evidence type="ECO:0000259" key="12">
    <source>
        <dbReference type="Pfam" id="PF02163"/>
    </source>
</evidence>
<proteinExistence type="inferred from homology"/>
<keyword evidence="8 11" id="KW-1133">Transmembrane helix</keyword>
<evidence type="ECO:0000256" key="1">
    <source>
        <dbReference type="ARBA" id="ARBA00001947"/>
    </source>
</evidence>
<evidence type="ECO:0000256" key="9">
    <source>
        <dbReference type="ARBA" id="ARBA00023049"/>
    </source>
</evidence>
<feature type="transmembrane region" description="Helical" evidence="11">
    <location>
        <begin position="300"/>
        <end position="320"/>
    </location>
</feature>
<dbReference type="GO" id="GO:0016020">
    <property type="term" value="C:membrane"/>
    <property type="evidence" value="ECO:0007669"/>
    <property type="project" value="UniProtKB-SubCell"/>
</dbReference>
<organism evidence="13 14">
    <name type="scientific">Rhodoblastus acidophilus</name>
    <name type="common">Rhodopseudomonas acidophila</name>
    <dbReference type="NCBI Taxonomy" id="1074"/>
    <lineage>
        <taxon>Bacteria</taxon>
        <taxon>Pseudomonadati</taxon>
        <taxon>Pseudomonadota</taxon>
        <taxon>Alphaproteobacteria</taxon>
        <taxon>Hyphomicrobiales</taxon>
        <taxon>Rhodoblastaceae</taxon>
        <taxon>Rhodoblastus</taxon>
    </lineage>
</organism>
<dbReference type="CDD" id="cd23081">
    <property type="entry name" value="cpPDZ_EcRseP-like"/>
    <property type="match status" value="1"/>
</dbReference>
<feature type="domain" description="Peptidase M50" evidence="12">
    <location>
        <begin position="18"/>
        <end position="360"/>
    </location>
</feature>
<evidence type="ECO:0000256" key="5">
    <source>
        <dbReference type="ARBA" id="ARBA00022692"/>
    </source>
</evidence>
<sequence>MPLLDSIWMLIVTYLAPFIFVLSLVVFFHELGHFLVGRACGIKVDAFSLGFGPELAHYTDRRGTRWRLALLPLGGYVKFHGDANGASAADFSAVEAMSAEERAVTFAAQSVGKRAATVAAGPIANFILALAIFTAMFYVQGRDVLLPRVDNLIDGGRAVAAGFQKGDVVTAIDGRKIESFGEMQRIVTAGGDVTMKFAILRDGRPIELTATPERREIKTAFGPERIGVLGISSSGAPENWSKKHFSLPGAAVEAGRESWYVVSRTGSYLGGLVVGRESPQQLSGPIRIAEVSGEVAKSGFWPLMNLAAMLSISIGLLNLLPVPLLDGGHLLYYVAEGLRGRALTERVQELGFRFGMAFVAGLMIIATYNDVARLTMQWLNLG</sequence>
<dbReference type="RefSeq" id="WP_244593141.1">
    <property type="nucleotide sequence ID" value="NZ_FYDG01000004.1"/>
</dbReference>
<dbReference type="AlphaFoldDB" id="A0A212RF08"/>
<accession>A0A212RF08</accession>
<evidence type="ECO:0000256" key="3">
    <source>
        <dbReference type="ARBA" id="ARBA00007931"/>
    </source>
</evidence>
<evidence type="ECO:0000256" key="11">
    <source>
        <dbReference type="SAM" id="Phobius"/>
    </source>
</evidence>